<dbReference type="RefSeq" id="WP_150551805.1">
    <property type="nucleotide sequence ID" value="NZ_CABPSL010000001.1"/>
</dbReference>
<protein>
    <submittedName>
        <fullName evidence="2">O-acetyl-ADP-ribose deacetylase</fullName>
        <ecNumber evidence="2">3.5.1.-</ecNumber>
    </submittedName>
</protein>
<reference evidence="2 3" key="1">
    <citation type="submission" date="2019-08" db="EMBL/GenBank/DDBJ databases">
        <authorList>
            <person name="Peeters C."/>
        </authorList>
    </citation>
    <scope>NUCLEOTIDE SEQUENCE [LARGE SCALE GENOMIC DNA]</scope>
    <source>
        <strain evidence="2 3">LMG 31106</strain>
    </source>
</reference>
<dbReference type="NCBIfam" id="NF001664">
    <property type="entry name" value="PRK00431.1-6"/>
    <property type="match status" value="1"/>
</dbReference>
<evidence type="ECO:0000313" key="3">
    <source>
        <dbReference type="Proteomes" id="UP000384354"/>
    </source>
</evidence>
<feature type="domain" description="Macro" evidence="1">
    <location>
        <begin position="1"/>
        <end position="173"/>
    </location>
</feature>
<dbReference type="InterPro" id="IPR002589">
    <property type="entry name" value="Macro_dom"/>
</dbReference>
<name>A0A5E4RZL8_9BURK</name>
<gene>
    <name evidence="2" type="primary">ymdB</name>
    <name evidence="2" type="ORF">PCE31106_00464</name>
</gene>
<dbReference type="Proteomes" id="UP000384354">
    <property type="component" value="Unassembled WGS sequence"/>
</dbReference>
<evidence type="ECO:0000313" key="2">
    <source>
        <dbReference type="EMBL" id="VVD68291.1"/>
    </source>
</evidence>
<evidence type="ECO:0000259" key="1">
    <source>
        <dbReference type="PROSITE" id="PS51154"/>
    </source>
</evidence>
<dbReference type="CDD" id="cd02908">
    <property type="entry name" value="Macro_OAADPr_deacetylase"/>
    <property type="match status" value="1"/>
</dbReference>
<proteinExistence type="predicted"/>
<dbReference type="EMBL" id="CABPSL010000001">
    <property type="protein sequence ID" value="VVD68291.1"/>
    <property type="molecule type" value="Genomic_DNA"/>
</dbReference>
<dbReference type="EC" id="3.5.1.-" evidence="2"/>
<dbReference type="SMART" id="SM00506">
    <property type="entry name" value="A1pp"/>
    <property type="match status" value="1"/>
</dbReference>
<dbReference type="GO" id="GO:0061463">
    <property type="term" value="F:O-acetyl-ADP-ribose deacetylase activity"/>
    <property type="evidence" value="ECO:0007669"/>
    <property type="project" value="TreeGrafter"/>
</dbReference>
<dbReference type="OrthoDB" id="6194521at2"/>
<dbReference type="PANTHER" id="PTHR11106">
    <property type="entry name" value="GANGLIOSIDE INDUCED DIFFERENTIATION ASSOCIATED PROTEIN 2-RELATED"/>
    <property type="match status" value="1"/>
</dbReference>
<dbReference type="Pfam" id="PF01661">
    <property type="entry name" value="Macro"/>
    <property type="match status" value="1"/>
</dbReference>
<organism evidence="2 3">
    <name type="scientific">Pandoraea cepalis</name>
    <dbReference type="NCBI Taxonomy" id="2508294"/>
    <lineage>
        <taxon>Bacteria</taxon>
        <taxon>Pseudomonadati</taxon>
        <taxon>Pseudomonadota</taxon>
        <taxon>Betaproteobacteria</taxon>
        <taxon>Burkholderiales</taxon>
        <taxon>Burkholderiaceae</taxon>
        <taxon>Pandoraea</taxon>
    </lineage>
</organism>
<keyword evidence="2" id="KW-0378">Hydrolase</keyword>
<dbReference type="PROSITE" id="PS51154">
    <property type="entry name" value="MACRO"/>
    <property type="match status" value="1"/>
</dbReference>
<dbReference type="InterPro" id="IPR043472">
    <property type="entry name" value="Macro_dom-like"/>
</dbReference>
<dbReference type="PANTHER" id="PTHR11106:SF27">
    <property type="entry name" value="MACRO DOMAIN-CONTAINING PROTEIN"/>
    <property type="match status" value="1"/>
</dbReference>
<accession>A0A5E4RZL8</accession>
<dbReference type="SUPFAM" id="SSF52949">
    <property type="entry name" value="Macro domain-like"/>
    <property type="match status" value="1"/>
</dbReference>
<sequence>MSPVAHLHTSEGDITQSSVDAIVNAANESLLGGGSVDGAIHRAAGPELLDACRKLQGCATGQAKLTPGFRLKAKYVIHTVGPVWHGGANDEPALLASCYRESLRLAAAHGCRSVAFPAISCGIYGYPPELAVPLAVFAVRDALPHFPSIEHVEFVCFDGAMLARYRAELASQDPPA</sequence>
<dbReference type="AlphaFoldDB" id="A0A5E4RZL8"/>
<dbReference type="Gene3D" id="3.40.220.10">
    <property type="entry name" value="Leucine Aminopeptidase, subunit E, domain 1"/>
    <property type="match status" value="1"/>
</dbReference>